<evidence type="ECO:0000259" key="3">
    <source>
        <dbReference type="Pfam" id="PF13305"/>
    </source>
</evidence>
<dbReference type="SUPFAM" id="SSF46689">
    <property type="entry name" value="Homeodomain-like"/>
    <property type="match status" value="1"/>
</dbReference>
<dbReference type="EMBL" id="CP009211">
    <property type="protein sequence ID" value="AIJ32638.1"/>
    <property type="molecule type" value="Genomic_DNA"/>
</dbReference>
<evidence type="ECO:0000256" key="2">
    <source>
        <dbReference type="ARBA" id="ARBA00023163"/>
    </source>
</evidence>
<dbReference type="AlphaFoldDB" id="A0A076NH00"/>
<dbReference type="Gene3D" id="1.10.357.10">
    <property type="entry name" value="Tetracycline Repressor, domain 2"/>
    <property type="match status" value="2"/>
</dbReference>
<reference evidence="4 5" key="1">
    <citation type="submission" date="2014-08" db="EMBL/GenBank/DDBJ databases">
        <title>Complete genome sequence of Corynebacterium imitans DSM 44264, isolated from a five-month-old boy with suspected pharyngeal diphtheria.</title>
        <authorList>
            <person name="Mollmann S."/>
            <person name="Albersmeier A."/>
            <person name="Ruckert C."/>
            <person name="Tauch A."/>
        </authorList>
    </citation>
    <scope>NUCLEOTIDE SEQUENCE [LARGE SCALE GENOMIC DNA]</scope>
    <source>
        <strain evidence="4 5">DSM 44264</strain>
    </source>
</reference>
<evidence type="ECO:0000256" key="1">
    <source>
        <dbReference type="ARBA" id="ARBA00023015"/>
    </source>
</evidence>
<protein>
    <recommendedName>
        <fullName evidence="3">HTH-type transcriptional regulator MT1864/Rv1816-like C-terminal domain-containing protein</fullName>
    </recommendedName>
</protein>
<dbReference type="STRING" id="156978.CIMIT_00720"/>
<proteinExistence type="predicted"/>
<sequence>MRWEITLSAARLMDVTAQDTSAPAAGSVEHRLLETAAQILGRGDKEALTLERAADQADIPLDEARALYADDPALFAGVTEFLNDRLRDYADRELAKLPEDVPIIKRVLANATGYFNAALDNPTYFAAYSHSQVTEDFPNIEDEIKRPLNPDTFPEVSARVLNLLVEAINELGHPIQEDLLITGTLALLSEAHGLAHLATFGIMRHLSPTAKRQTFQAAMNSMLSGMCNTMGEGNILRFDPDTIPGPVSEKWTTLAKDMPRGTKDEIREAILRGGAEEVVADGLANFSLANAAERAGIPLNTATQLFDGDQSLLRELEIYLDEANTQAIMRQASFVPDGSPSLTFIKAAGFGYIEYALNDPVGFVALIEISSRSIVPVSFDDEGGMAQPFDMGKAFTFLMNIVRDAISESEGPRSTWVLYTQMMALWAAVHGIAQLVTVGALRYRTPEFCFQVSSRIMDIGLRGMINALELRSN</sequence>
<keyword evidence="2" id="KW-0804">Transcription</keyword>
<keyword evidence="5" id="KW-1185">Reference proteome</keyword>
<dbReference type="Proteomes" id="UP000028780">
    <property type="component" value="Chromosome"/>
</dbReference>
<keyword evidence="1" id="KW-0805">Transcription regulation</keyword>
<name>A0A076NH00_9CORY</name>
<feature type="domain" description="HTH-type transcriptional regulator MT1864/Rv1816-like C-terminal" evidence="3">
    <location>
        <begin position="109"/>
        <end position="220"/>
    </location>
</feature>
<dbReference type="Pfam" id="PF13305">
    <property type="entry name" value="TetR_C_33"/>
    <property type="match status" value="1"/>
</dbReference>
<evidence type="ECO:0000313" key="5">
    <source>
        <dbReference type="Proteomes" id="UP000028780"/>
    </source>
</evidence>
<dbReference type="KEGG" id="cii:CIMIT_00720"/>
<dbReference type="InterPro" id="IPR025996">
    <property type="entry name" value="MT1864/Rv1816-like_C"/>
</dbReference>
<dbReference type="InterPro" id="IPR009057">
    <property type="entry name" value="Homeodomain-like_sf"/>
</dbReference>
<dbReference type="SUPFAM" id="SSF48498">
    <property type="entry name" value="Tetracyclin repressor-like, C-terminal domain"/>
    <property type="match status" value="2"/>
</dbReference>
<dbReference type="eggNOG" id="ENOG5031ITW">
    <property type="taxonomic scope" value="Bacteria"/>
</dbReference>
<dbReference type="InterPro" id="IPR036271">
    <property type="entry name" value="Tet_transcr_reg_TetR-rel_C_sf"/>
</dbReference>
<dbReference type="HOGENOM" id="CLU_573322_0_0_11"/>
<accession>A0A076NH00</accession>
<gene>
    <name evidence="4" type="ORF">CIMIT_00720</name>
</gene>
<organism evidence="4 5">
    <name type="scientific">Corynebacterium imitans</name>
    <dbReference type="NCBI Taxonomy" id="156978"/>
    <lineage>
        <taxon>Bacteria</taxon>
        <taxon>Bacillati</taxon>
        <taxon>Actinomycetota</taxon>
        <taxon>Actinomycetes</taxon>
        <taxon>Mycobacteriales</taxon>
        <taxon>Corynebacteriaceae</taxon>
        <taxon>Corynebacterium</taxon>
    </lineage>
</organism>
<evidence type="ECO:0000313" key="4">
    <source>
        <dbReference type="EMBL" id="AIJ32638.1"/>
    </source>
</evidence>